<accession>A0A644W7Q8</accession>
<proteinExistence type="predicted"/>
<comment type="caution">
    <text evidence="1">The sequence shown here is derived from an EMBL/GenBank/DDBJ whole genome shotgun (WGS) entry which is preliminary data.</text>
</comment>
<protein>
    <submittedName>
        <fullName evidence="1">Uncharacterized protein</fullName>
    </submittedName>
</protein>
<evidence type="ECO:0000313" key="1">
    <source>
        <dbReference type="EMBL" id="MPL99761.1"/>
    </source>
</evidence>
<dbReference type="EMBL" id="VSSQ01000686">
    <property type="protein sequence ID" value="MPL99761.1"/>
    <property type="molecule type" value="Genomic_DNA"/>
</dbReference>
<dbReference type="AlphaFoldDB" id="A0A644W7Q8"/>
<sequence length="69" mass="7776">MEILRDCIGRIACKGDASTGLIETLYKGHKIRTKIPVGEKFIIEREDTVTTVTRINTTAFHVESHRYAA</sequence>
<name>A0A644W7Q8_9ZZZZ</name>
<gene>
    <name evidence="1" type="ORF">SDC9_45982</name>
</gene>
<organism evidence="1">
    <name type="scientific">bioreactor metagenome</name>
    <dbReference type="NCBI Taxonomy" id="1076179"/>
    <lineage>
        <taxon>unclassified sequences</taxon>
        <taxon>metagenomes</taxon>
        <taxon>ecological metagenomes</taxon>
    </lineage>
</organism>
<reference evidence="1" key="1">
    <citation type="submission" date="2019-08" db="EMBL/GenBank/DDBJ databases">
        <authorList>
            <person name="Kucharzyk K."/>
            <person name="Murdoch R.W."/>
            <person name="Higgins S."/>
            <person name="Loffler F."/>
        </authorList>
    </citation>
    <scope>NUCLEOTIDE SEQUENCE</scope>
</reference>